<feature type="transmembrane region" description="Helical" evidence="7">
    <location>
        <begin position="268"/>
        <end position="289"/>
    </location>
</feature>
<dbReference type="PANTHER" id="PTHR43386">
    <property type="entry name" value="OLIGOPEPTIDE TRANSPORT SYSTEM PERMEASE PROTEIN APPC"/>
    <property type="match status" value="1"/>
</dbReference>
<evidence type="ECO:0000256" key="4">
    <source>
        <dbReference type="ARBA" id="ARBA00022692"/>
    </source>
</evidence>
<dbReference type="SUPFAM" id="SSF161098">
    <property type="entry name" value="MetI-like"/>
    <property type="match status" value="1"/>
</dbReference>
<evidence type="ECO:0000256" key="1">
    <source>
        <dbReference type="ARBA" id="ARBA00004651"/>
    </source>
</evidence>
<comment type="similarity">
    <text evidence="7">Belongs to the binding-protein-dependent transport system permease family.</text>
</comment>
<evidence type="ECO:0000256" key="5">
    <source>
        <dbReference type="ARBA" id="ARBA00022989"/>
    </source>
</evidence>
<dbReference type="CDD" id="cd06261">
    <property type="entry name" value="TM_PBP2"/>
    <property type="match status" value="1"/>
</dbReference>
<name>A0ABV2VVV9_9ACTN</name>
<dbReference type="Gene3D" id="1.10.3720.10">
    <property type="entry name" value="MetI-like"/>
    <property type="match status" value="1"/>
</dbReference>
<dbReference type="PANTHER" id="PTHR43386:SF1">
    <property type="entry name" value="D,D-DIPEPTIDE TRANSPORT SYSTEM PERMEASE PROTEIN DDPC-RELATED"/>
    <property type="match status" value="1"/>
</dbReference>
<keyword evidence="4 7" id="KW-0812">Transmembrane</keyword>
<evidence type="ECO:0000313" key="10">
    <source>
        <dbReference type="Proteomes" id="UP001550348"/>
    </source>
</evidence>
<dbReference type="InterPro" id="IPR035906">
    <property type="entry name" value="MetI-like_sf"/>
</dbReference>
<dbReference type="InterPro" id="IPR000515">
    <property type="entry name" value="MetI-like"/>
</dbReference>
<comment type="subcellular location">
    <subcellularLocation>
        <location evidence="1 7">Cell membrane</location>
        <topology evidence="1 7">Multi-pass membrane protein</topology>
    </subcellularLocation>
</comment>
<feature type="domain" description="ABC transmembrane type-1" evidence="8">
    <location>
        <begin position="100"/>
        <end position="289"/>
    </location>
</feature>
<keyword evidence="3" id="KW-1003">Cell membrane</keyword>
<reference evidence="9 10" key="1">
    <citation type="submission" date="2024-06" db="EMBL/GenBank/DDBJ databases">
        <title>The Natural Products Discovery Center: Release of the First 8490 Sequenced Strains for Exploring Actinobacteria Biosynthetic Diversity.</title>
        <authorList>
            <person name="Kalkreuter E."/>
            <person name="Kautsar S.A."/>
            <person name="Yang D."/>
            <person name="Bader C.D."/>
            <person name="Teijaro C.N."/>
            <person name="Fluegel L."/>
            <person name="Davis C.M."/>
            <person name="Simpson J.R."/>
            <person name="Lauterbach L."/>
            <person name="Steele A.D."/>
            <person name="Gui C."/>
            <person name="Meng S."/>
            <person name="Li G."/>
            <person name="Viehrig K."/>
            <person name="Ye F."/>
            <person name="Su P."/>
            <person name="Kiefer A.F."/>
            <person name="Nichols A."/>
            <person name="Cepeda A.J."/>
            <person name="Yan W."/>
            <person name="Fan B."/>
            <person name="Jiang Y."/>
            <person name="Adhikari A."/>
            <person name="Zheng C.-J."/>
            <person name="Schuster L."/>
            <person name="Cowan T.M."/>
            <person name="Smanski M.J."/>
            <person name="Chevrette M.G."/>
            <person name="De Carvalho L.P.S."/>
            <person name="Shen B."/>
        </authorList>
    </citation>
    <scope>NUCLEOTIDE SEQUENCE [LARGE SCALE GENOMIC DNA]</scope>
    <source>
        <strain evidence="9 10">NPDC006286</strain>
    </source>
</reference>
<evidence type="ECO:0000259" key="8">
    <source>
        <dbReference type="PROSITE" id="PS50928"/>
    </source>
</evidence>
<protein>
    <submittedName>
        <fullName evidence="9">ABC transporter permease</fullName>
    </submittedName>
</protein>
<gene>
    <name evidence="9" type="ORF">ABZ071_34695</name>
</gene>
<dbReference type="Pfam" id="PF12911">
    <property type="entry name" value="OppC_N"/>
    <property type="match status" value="1"/>
</dbReference>
<proteinExistence type="inferred from homology"/>
<feature type="transmembrane region" description="Helical" evidence="7">
    <location>
        <begin position="102"/>
        <end position="128"/>
    </location>
</feature>
<evidence type="ECO:0000256" key="7">
    <source>
        <dbReference type="RuleBase" id="RU363032"/>
    </source>
</evidence>
<dbReference type="PROSITE" id="PS50928">
    <property type="entry name" value="ABC_TM1"/>
    <property type="match status" value="1"/>
</dbReference>
<sequence>MAIDSALPALTTPPDVPRRRFVRRPGSARLRPAMVVGGAILICIVFAAVFAPLLTQWDPMAQDLATRLTPPAWASGGSSQHLLGTDSFGRDVLSQLLHGARYSLGVACASTVLAGVVGIALALVAGYGGRRSSGFVMRAVDAMQSMPPVLVALMVAALFGTSVVKLTIVLAVTSWPTYTRILYNVVRAVREQEFVNAAISIGQRPLGIVFAHVLPNIMSSIIVITTLQVGRMVLLEAGLSFLGLGVPLTDPAWGTMLADGQKYIHTDFYLSLLPGLAVTVLVGSLNLFGEGLRRTLNPRG</sequence>
<feature type="transmembrane region" description="Helical" evidence="7">
    <location>
        <begin position="206"/>
        <end position="225"/>
    </location>
</feature>
<keyword evidence="6 7" id="KW-0472">Membrane</keyword>
<dbReference type="InterPro" id="IPR025966">
    <property type="entry name" value="OppC_N"/>
</dbReference>
<accession>A0ABV2VVV9</accession>
<keyword evidence="2 7" id="KW-0813">Transport</keyword>
<evidence type="ECO:0000313" key="9">
    <source>
        <dbReference type="EMBL" id="MEU0156925.1"/>
    </source>
</evidence>
<feature type="transmembrane region" description="Helical" evidence="7">
    <location>
        <begin position="232"/>
        <end position="248"/>
    </location>
</feature>
<dbReference type="EMBL" id="JBEXRX010000259">
    <property type="protein sequence ID" value="MEU0156925.1"/>
    <property type="molecule type" value="Genomic_DNA"/>
</dbReference>
<dbReference type="InterPro" id="IPR050366">
    <property type="entry name" value="BP-dependent_transpt_permease"/>
</dbReference>
<feature type="transmembrane region" description="Helical" evidence="7">
    <location>
        <begin position="33"/>
        <end position="54"/>
    </location>
</feature>
<dbReference type="RefSeq" id="WP_355668402.1">
    <property type="nucleotide sequence ID" value="NZ_JBEXRX010000259.1"/>
</dbReference>
<comment type="caution">
    <text evidence="9">The sequence shown here is derived from an EMBL/GenBank/DDBJ whole genome shotgun (WGS) entry which is preliminary data.</text>
</comment>
<evidence type="ECO:0000256" key="3">
    <source>
        <dbReference type="ARBA" id="ARBA00022475"/>
    </source>
</evidence>
<evidence type="ECO:0000256" key="2">
    <source>
        <dbReference type="ARBA" id="ARBA00022448"/>
    </source>
</evidence>
<feature type="transmembrane region" description="Helical" evidence="7">
    <location>
        <begin position="149"/>
        <end position="172"/>
    </location>
</feature>
<dbReference type="Pfam" id="PF00528">
    <property type="entry name" value="BPD_transp_1"/>
    <property type="match status" value="1"/>
</dbReference>
<evidence type="ECO:0000256" key="6">
    <source>
        <dbReference type="ARBA" id="ARBA00023136"/>
    </source>
</evidence>
<organism evidence="9 10">
    <name type="scientific">Micromonospora fulviviridis</name>
    <dbReference type="NCBI Taxonomy" id="47860"/>
    <lineage>
        <taxon>Bacteria</taxon>
        <taxon>Bacillati</taxon>
        <taxon>Actinomycetota</taxon>
        <taxon>Actinomycetes</taxon>
        <taxon>Micromonosporales</taxon>
        <taxon>Micromonosporaceae</taxon>
        <taxon>Micromonospora</taxon>
    </lineage>
</organism>
<dbReference type="Proteomes" id="UP001550348">
    <property type="component" value="Unassembled WGS sequence"/>
</dbReference>
<keyword evidence="10" id="KW-1185">Reference proteome</keyword>
<keyword evidence="5 7" id="KW-1133">Transmembrane helix</keyword>